<reference evidence="7" key="1">
    <citation type="journal article" date="2014" name="Int. J. Syst. Evol. Microbiol.">
        <title>Complete genome sequence of Corynebacterium casei LMG S-19264T (=DSM 44701T), isolated from a smear-ripened cheese.</title>
        <authorList>
            <consortium name="US DOE Joint Genome Institute (JGI-PGF)"/>
            <person name="Walter F."/>
            <person name="Albersmeier A."/>
            <person name="Kalinowski J."/>
            <person name="Ruckert C."/>
        </authorList>
    </citation>
    <scope>NUCLEOTIDE SEQUENCE</scope>
    <source>
        <strain evidence="7">KCTC 12344</strain>
    </source>
</reference>
<evidence type="ECO:0000256" key="3">
    <source>
        <dbReference type="ARBA" id="ARBA00023004"/>
    </source>
</evidence>
<dbReference type="PROSITE" id="PS51379">
    <property type="entry name" value="4FE4S_FER_2"/>
    <property type="match status" value="3"/>
</dbReference>
<dbReference type="InterPro" id="IPR017896">
    <property type="entry name" value="4Fe4S_Fe-S-bd"/>
</dbReference>
<feature type="domain" description="4Fe-4S ferredoxin-type" evidence="6">
    <location>
        <begin position="427"/>
        <end position="456"/>
    </location>
</feature>
<keyword evidence="4" id="KW-0411">Iron-sulfur</keyword>
<name>A0A4P7BJH7_9BURK</name>
<dbReference type="InterPro" id="IPR050572">
    <property type="entry name" value="Fe-S_Ferredoxin"/>
</dbReference>
<dbReference type="EMBL" id="BMWW01000003">
    <property type="protein sequence ID" value="GGY87056.1"/>
    <property type="molecule type" value="Genomic_DNA"/>
</dbReference>
<dbReference type="PANTHER" id="PTHR43687">
    <property type="entry name" value="ADENYLYLSULFATE REDUCTASE, BETA SUBUNIT"/>
    <property type="match status" value="1"/>
</dbReference>
<feature type="domain" description="4Fe-4S ferredoxin-type" evidence="6">
    <location>
        <begin position="202"/>
        <end position="231"/>
    </location>
</feature>
<reference evidence="8 9" key="2">
    <citation type="submission" date="2019-03" db="EMBL/GenBank/DDBJ databases">
        <title>Draft Genome Sequences of Six Type Strains of the Genus Massilia.</title>
        <authorList>
            <person name="Miess H."/>
            <person name="Frediansyhah A."/>
            <person name="Gross H."/>
        </authorList>
    </citation>
    <scope>NUCLEOTIDE SEQUENCE [LARGE SCALE GENOMIC DNA]</scope>
    <source>
        <strain evidence="8 9">DSM 17505</strain>
    </source>
</reference>
<dbReference type="SUPFAM" id="SSF54862">
    <property type="entry name" value="4Fe-4S ferredoxins"/>
    <property type="match status" value="1"/>
</dbReference>
<dbReference type="Pfam" id="PF12838">
    <property type="entry name" value="Fer4_7"/>
    <property type="match status" value="1"/>
</dbReference>
<keyword evidence="5" id="KW-0732">Signal</keyword>
<dbReference type="Proteomes" id="UP000619512">
    <property type="component" value="Unassembled WGS sequence"/>
</dbReference>
<evidence type="ECO:0000313" key="7">
    <source>
        <dbReference type="EMBL" id="GGY87056.1"/>
    </source>
</evidence>
<evidence type="ECO:0000313" key="10">
    <source>
        <dbReference type="Proteomes" id="UP000619512"/>
    </source>
</evidence>
<dbReference type="RefSeq" id="WP_134387770.1">
    <property type="nucleotide sequence ID" value="NZ_BMWW01000003.1"/>
</dbReference>
<proteinExistence type="predicted"/>
<keyword evidence="1" id="KW-0004">4Fe-4S</keyword>
<dbReference type="Gene3D" id="3.30.70.20">
    <property type="match status" value="2"/>
</dbReference>
<keyword evidence="9" id="KW-1185">Reference proteome</keyword>
<keyword evidence="3" id="KW-0408">Iron</keyword>
<dbReference type="Pfam" id="PF13187">
    <property type="entry name" value="Fer4_9"/>
    <property type="match status" value="1"/>
</dbReference>
<evidence type="ECO:0000256" key="1">
    <source>
        <dbReference type="ARBA" id="ARBA00022485"/>
    </source>
</evidence>
<keyword evidence="2" id="KW-0479">Metal-binding</keyword>
<feature type="chain" id="PRO_5044606915" evidence="5">
    <location>
        <begin position="25"/>
        <end position="536"/>
    </location>
</feature>
<dbReference type="EMBL" id="CP038026">
    <property type="protein sequence ID" value="QBQ39076.1"/>
    <property type="molecule type" value="Genomic_DNA"/>
</dbReference>
<evidence type="ECO:0000313" key="9">
    <source>
        <dbReference type="Proteomes" id="UP000294359"/>
    </source>
</evidence>
<dbReference type="PROSITE" id="PS00198">
    <property type="entry name" value="4FE4S_FER_1"/>
    <property type="match status" value="2"/>
</dbReference>
<evidence type="ECO:0000256" key="4">
    <source>
        <dbReference type="ARBA" id="ARBA00023014"/>
    </source>
</evidence>
<dbReference type="AlphaFoldDB" id="A0A4P7BJH7"/>
<feature type="domain" description="4Fe-4S ferredoxin-type" evidence="6">
    <location>
        <begin position="396"/>
        <end position="425"/>
    </location>
</feature>
<evidence type="ECO:0000256" key="5">
    <source>
        <dbReference type="SAM" id="SignalP"/>
    </source>
</evidence>
<dbReference type="Proteomes" id="UP000294359">
    <property type="component" value="Chromosome"/>
</dbReference>
<dbReference type="OrthoDB" id="9784571at2"/>
<evidence type="ECO:0000259" key="6">
    <source>
        <dbReference type="PROSITE" id="PS51379"/>
    </source>
</evidence>
<dbReference type="GO" id="GO:0051539">
    <property type="term" value="F:4 iron, 4 sulfur cluster binding"/>
    <property type="evidence" value="ECO:0007669"/>
    <property type="project" value="UniProtKB-KW"/>
</dbReference>
<sequence>MNVPFDPAAVAAPRPLAATLAAMAALDALPPTEAQDAVTYRSGGNTLVIGPAAEALPLADYLARGLRVTVLLRGEVPPTEPRTYPVFHANAVALVGWLGAFAVRWQETGAAAQQASFDLVLDLGDVPLIATHQPPNGYYAPGPDRTARQAAADALLEMVGDFEKPRYFSYRERLCAHSRNTLVGCNACVDICSAGAIAGAGDNIAVNPYLCAGCGACTTVCPTGALTYAYPTATQMGRRLKTALQAYRAEGGVDAVVLFHADDRPADVQPGTIPVALHHVAATGIDLWLAALAYGAAGVAVRLTGAEAPQYAAALEQQMAIAQEVMDGLGYAGPHFALVRGDGAMDWPGGQVPAPAATFDVAATKRDTLEYALDHLHRHAPMQPQTVSLPAGAPFGAIALNTAACTLCMSCVGACPASALLGGDTLPQLRFVEKNCVQCGLCATTCPEDAIRLVPRMSFKPTRNQPFVLHGSQPFHCIRCDKPFGTLQMIETMLAKLGRHGAFAGNLDRMKMCGDCRVIDMMAPQEEMKVIPLRRM</sequence>
<feature type="signal peptide" evidence="5">
    <location>
        <begin position="1"/>
        <end position="24"/>
    </location>
</feature>
<evidence type="ECO:0000313" key="8">
    <source>
        <dbReference type="EMBL" id="QBQ39076.1"/>
    </source>
</evidence>
<protein>
    <submittedName>
        <fullName evidence="8">4Fe-4S dicluster domain-containing protein</fullName>
    </submittedName>
    <submittedName>
        <fullName evidence="7">4Fe-4S ferredoxin</fullName>
    </submittedName>
</protein>
<dbReference type="GO" id="GO:0046872">
    <property type="term" value="F:metal ion binding"/>
    <property type="evidence" value="ECO:0007669"/>
    <property type="project" value="UniProtKB-KW"/>
</dbReference>
<organism evidence="7 10">
    <name type="scientific">Pseudoduganella plicata</name>
    <dbReference type="NCBI Taxonomy" id="321984"/>
    <lineage>
        <taxon>Bacteria</taxon>
        <taxon>Pseudomonadati</taxon>
        <taxon>Pseudomonadota</taxon>
        <taxon>Betaproteobacteria</taxon>
        <taxon>Burkholderiales</taxon>
        <taxon>Oxalobacteraceae</taxon>
        <taxon>Telluria group</taxon>
        <taxon>Pseudoduganella</taxon>
    </lineage>
</organism>
<dbReference type="InterPro" id="IPR017900">
    <property type="entry name" value="4Fe4S_Fe_S_CS"/>
</dbReference>
<gene>
    <name evidence="8" type="ORF">E1742_25245</name>
    <name evidence="7" type="ORF">GCM10007388_20460</name>
</gene>
<reference evidence="7" key="3">
    <citation type="submission" date="2022-12" db="EMBL/GenBank/DDBJ databases">
        <authorList>
            <person name="Sun Q."/>
            <person name="Kim S."/>
        </authorList>
    </citation>
    <scope>NUCLEOTIDE SEQUENCE</scope>
    <source>
        <strain evidence="7">KCTC 12344</strain>
    </source>
</reference>
<evidence type="ECO:0000256" key="2">
    <source>
        <dbReference type="ARBA" id="ARBA00022723"/>
    </source>
</evidence>
<accession>A0A4P7BJH7</accession>
<dbReference type="PANTHER" id="PTHR43687:SF4">
    <property type="entry name" value="BLR5484 PROTEIN"/>
    <property type="match status" value="1"/>
</dbReference>